<accession>A0ABR1K8W1</accession>
<reference evidence="1 2" key="1">
    <citation type="submission" date="2024-01" db="EMBL/GenBank/DDBJ databases">
        <title>A draft genome for the cacao thread blight pathogen Marasmiellus scandens.</title>
        <authorList>
            <person name="Baruah I.K."/>
            <person name="Leung J."/>
            <person name="Bukari Y."/>
            <person name="Amoako-Attah I."/>
            <person name="Meinhardt L.W."/>
            <person name="Bailey B.A."/>
            <person name="Cohen S.P."/>
        </authorList>
    </citation>
    <scope>NUCLEOTIDE SEQUENCE [LARGE SCALE GENOMIC DNA]</scope>
    <source>
        <strain evidence="1 2">GH-19</strain>
    </source>
</reference>
<proteinExistence type="predicted"/>
<dbReference type="EMBL" id="JBANRG010000002">
    <property type="protein sequence ID" value="KAK7471316.1"/>
    <property type="molecule type" value="Genomic_DNA"/>
</dbReference>
<sequence>MREVRSLVKHMLGQDTQHWWMLNNCPCCQYEVVDEPKLEIRMMLGIDRNNSLKRGERQGPAGLDGGLGELKERADPWIGGDDFFLKEEEVDKWDEKNWHTWEGWTPPTSKTKKAPCEKSFRNMDENKTKKEVGHWRVTGTFWGFCRHSFVLKLMDMIRSGEGGDNERAEQERDELKRDELKRDELKRVD</sequence>
<evidence type="ECO:0000313" key="2">
    <source>
        <dbReference type="Proteomes" id="UP001498398"/>
    </source>
</evidence>
<organism evidence="1 2">
    <name type="scientific">Marasmiellus scandens</name>
    <dbReference type="NCBI Taxonomy" id="2682957"/>
    <lineage>
        <taxon>Eukaryota</taxon>
        <taxon>Fungi</taxon>
        <taxon>Dikarya</taxon>
        <taxon>Basidiomycota</taxon>
        <taxon>Agaricomycotina</taxon>
        <taxon>Agaricomycetes</taxon>
        <taxon>Agaricomycetidae</taxon>
        <taxon>Agaricales</taxon>
        <taxon>Marasmiineae</taxon>
        <taxon>Omphalotaceae</taxon>
        <taxon>Marasmiellus</taxon>
    </lineage>
</organism>
<keyword evidence="2" id="KW-1185">Reference proteome</keyword>
<gene>
    <name evidence="1" type="ORF">VKT23_002725</name>
</gene>
<evidence type="ECO:0000313" key="1">
    <source>
        <dbReference type="EMBL" id="KAK7471316.1"/>
    </source>
</evidence>
<protein>
    <submittedName>
        <fullName evidence="1">Uncharacterized protein</fullName>
    </submittedName>
</protein>
<comment type="caution">
    <text evidence="1">The sequence shown here is derived from an EMBL/GenBank/DDBJ whole genome shotgun (WGS) entry which is preliminary data.</text>
</comment>
<dbReference type="InterPro" id="IPR040521">
    <property type="entry name" value="KDZ"/>
</dbReference>
<dbReference type="Pfam" id="PF18758">
    <property type="entry name" value="KDZ"/>
    <property type="match status" value="1"/>
</dbReference>
<dbReference type="Proteomes" id="UP001498398">
    <property type="component" value="Unassembled WGS sequence"/>
</dbReference>
<name>A0ABR1K8W1_9AGAR</name>